<gene>
    <name evidence="4" type="ORF">Lsed01_01252</name>
</gene>
<keyword evidence="5" id="KW-1185">Reference proteome</keyword>
<dbReference type="InterPro" id="IPR016047">
    <property type="entry name" value="M23ase_b-sheet_dom"/>
</dbReference>
<dbReference type="PANTHER" id="PTHR21666">
    <property type="entry name" value="PEPTIDASE-RELATED"/>
    <property type="match status" value="1"/>
</dbReference>
<dbReference type="PANTHER" id="PTHR21666:SF289">
    <property type="entry name" value="L-ALA--D-GLU ENDOPEPTIDASE"/>
    <property type="match status" value="1"/>
</dbReference>
<feature type="signal peptide" evidence="2">
    <location>
        <begin position="1"/>
        <end position="22"/>
    </location>
</feature>
<feature type="domain" description="M23ase beta-sheet core" evidence="3">
    <location>
        <begin position="63"/>
        <end position="157"/>
    </location>
</feature>
<dbReference type="Gene3D" id="2.70.70.10">
    <property type="entry name" value="Glucose Permease (Domain IIA)"/>
    <property type="match status" value="1"/>
</dbReference>
<organism evidence="4 5">
    <name type="scientific">Demequina sediminis</name>
    <dbReference type="NCBI Taxonomy" id="1930058"/>
    <lineage>
        <taxon>Bacteria</taxon>
        <taxon>Bacillati</taxon>
        <taxon>Actinomycetota</taxon>
        <taxon>Actinomycetes</taxon>
        <taxon>Micrococcales</taxon>
        <taxon>Demequinaceae</taxon>
        <taxon>Demequina</taxon>
    </lineage>
</organism>
<comment type="caution">
    <text evidence="4">The sequence shown here is derived from an EMBL/GenBank/DDBJ whole genome shotgun (WGS) entry which is preliminary data.</text>
</comment>
<dbReference type="CDD" id="cd12797">
    <property type="entry name" value="M23_peptidase"/>
    <property type="match status" value="1"/>
</dbReference>
<dbReference type="PROSITE" id="PS51318">
    <property type="entry name" value="TAT"/>
    <property type="match status" value="1"/>
</dbReference>
<reference evidence="4 5" key="1">
    <citation type="submission" date="2024-02" db="EMBL/GenBank/DDBJ databases">
        <title>Lysinimicrobium sediminis NBRC 112286.</title>
        <authorList>
            <person name="Ichikawa N."/>
            <person name="Katano-Makiyama Y."/>
            <person name="Hidaka K."/>
        </authorList>
    </citation>
    <scope>NUCLEOTIDE SEQUENCE [LARGE SCALE GENOMIC DNA]</scope>
    <source>
        <strain evidence="4 5">NBRC 112286</strain>
    </source>
</reference>
<proteinExistence type="predicted"/>
<sequence>MTPLSRRAALALALAGTMLAWAVASPHPSAASAPPSPGLLAPPVSPVHALALFDPPPAPWAAGHRGIDLAAAPGGEVRAPADGVVAFAGRVVDRGVLTIDHGAGVVTSFEPVMAAVTVGTRVARGDVVATLGPEQGHCAPTPCLHWGVRVDGEYADPLDLLAGFGPVALLPLADQTKAPVRTSDSLSFFTAPE</sequence>
<evidence type="ECO:0000256" key="2">
    <source>
        <dbReference type="SAM" id="SignalP"/>
    </source>
</evidence>
<dbReference type="RefSeq" id="WP_345379128.1">
    <property type="nucleotide sequence ID" value="NZ_BAABRR010000005.1"/>
</dbReference>
<evidence type="ECO:0000313" key="5">
    <source>
        <dbReference type="Proteomes" id="UP001426770"/>
    </source>
</evidence>
<evidence type="ECO:0000313" key="4">
    <source>
        <dbReference type="EMBL" id="GAA5518819.1"/>
    </source>
</evidence>
<keyword evidence="1 2" id="KW-0732">Signal</keyword>
<protein>
    <recommendedName>
        <fullName evidence="3">M23ase beta-sheet core domain-containing protein</fullName>
    </recommendedName>
</protein>
<dbReference type="InterPro" id="IPR050570">
    <property type="entry name" value="Cell_wall_metabolism_enzyme"/>
</dbReference>
<dbReference type="InterPro" id="IPR011055">
    <property type="entry name" value="Dup_hybrid_motif"/>
</dbReference>
<accession>A0ABP9WGY2</accession>
<dbReference type="Pfam" id="PF01551">
    <property type="entry name" value="Peptidase_M23"/>
    <property type="match status" value="1"/>
</dbReference>
<dbReference type="EMBL" id="BAABRR010000005">
    <property type="protein sequence ID" value="GAA5518819.1"/>
    <property type="molecule type" value="Genomic_DNA"/>
</dbReference>
<dbReference type="Proteomes" id="UP001426770">
    <property type="component" value="Unassembled WGS sequence"/>
</dbReference>
<evidence type="ECO:0000259" key="3">
    <source>
        <dbReference type="Pfam" id="PF01551"/>
    </source>
</evidence>
<evidence type="ECO:0000256" key="1">
    <source>
        <dbReference type="ARBA" id="ARBA00022729"/>
    </source>
</evidence>
<name>A0ABP9WGY2_9MICO</name>
<dbReference type="SUPFAM" id="SSF51261">
    <property type="entry name" value="Duplicated hybrid motif"/>
    <property type="match status" value="1"/>
</dbReference>
<feature type="chain" id="PRO_5045670860" description="M23ase beta-sheet core domain-containing protein" evidence="2">
    <location>
        <begin position="23"/>
        <end position="193"/>
    </location>
</feature>
<dbReference type="InterPro" id="IPR006311">
    <property type="entry name" value="TAT_signal"/>
</dbReference>